<feature type="region of interest" description="Disordered" evidence="1">
    <location>
        <begin position="50"/>
        <end position="75"/>
    </location>
</feature>
<protein>
    <submittedName>
        <fullName evidence="2">Uncharacterized protein</fullName>
    </submittedName>
</protein>
<accession>A0ABP4YX69</accession>
<evidence type="ECO:0000256" key="1">
    <source>
        <dbReference type="SAM" id="MobiDB-lite"/>
    </source>
</evidence>
<sequence>MGQQKTARRGSRGGGRDSEELSAPPVGGEVVQTSEQLLCHRNLPHIDRCAHNGRQQADPGQPNKRTALDGLVIGQ</sequence>
<dbReference type="Proteomes" id="UP001500218">
    <property type="component" value="Unassembled WGS sequence"/>
</dbReference>
<proteinExistence type="predicted"/>
<gene>
    <name evidence="2" type="ORF">GCM10009682_59980</name>
</gene>
<organism evidence="2 3">
    <name type="scientific">Luedemannella flava</name>
    <dbReference type="NCBI Taxonomy" id="349316"/>
    <lineage>
        <taxon>Bacteria</taxon>
        <taxon>Bacillati</taxon>
        <taxon>Actinomycetota</taxon>
        <taxon>Actinomycetes</taxon>
        <taxon>Micromonosporales</taxon>
        <taxon>Micromonosporaceae</taxon>
        <taxon>Luedemannella</taxon>
    </lineage>
</organism>
<reference evidence="3" key="1">
    <citation type="journal article" date="2019" name="Int. J. Syst. Evol. Microbiol.">
        <title>The Global Catalogue of Microorganisms (GCM) 10K type strain sequencing project: providing services to taxonomists for standard genome sequencing and annotation.</title>
        <authorList>
            <consortium name="The Broad Institute Genomics Platform"/>
            <consortium name="The Broad Institute Genome Sequencing Center for Infectious Disease"/>
            <person name="Wu L."/>
            <person name="Ma J."/>
        </authorList>
    </citation>
    <scope>NUCLEOTIDE SEQUENCE [LARGE SCALE GENOMIC DNA]</scope>
    <source>
        <strain evidence="3">JCM 13250</strain>
    </source>
</reference>
<feature type="compositionally biased region" description="Basic residues" evidence="1">
    <location>
        <begin position="1"/>
        <end position="11"/>
    </location>
</feature>
<keyword evidence="3" id="KW-1185">Reference proteome</keyword>
<evidence type="ECO:0000313" key="3">
    <source>
        <dbReference type="Proteomes" id="UP001500218"/>
    </source>
</evidence>
<evidence type="ECO:0000313" key="2">
    <source>
        <dbReference type="EMBL" id="GAA1833590.1"/>
    </source>
</evidence>
<feature type="region of interest" description="Disordered" evidence="1">
    <location>
        <begin position="1"/>
        <end position="33"/>
    </location>
</feature>
<comment type="caution">
    <text evidence="2">The sequence shown here is derived from an EMBL/GenBank/DDBJ whole genome shotgun (WGS) entry which is preliminary data.</text>
</comment>
<name>A0ABP4YX69_9ACTN</name>
<dbReference type="EMBL" id="BAAALT010000279">
    <property type="protein sequence ID" value="GAA1833590.1"/>
    <property type="molecule type" value="Genomic_DNA"/>
</dbReference>